<organism evidence="5 6">
    <name type="scientific">Cirrhinus molitorella</name>
    <name type="common">mud carp</name>
    <dbReference type="NCBI Taxonomy" id="172907"/>
    <lineage>
        <taxon>Eukaryota</taxon>
        <taxon>Metazoa</taxon>
        <taxon>Chordata</taxon>
        <taxon>Craniata</taxon>
        <taxon>Vertebrata</taxon>
        <taxon>Euteleostomi</taxon>
        <taxon>Actinopterygii</taxon>
        <taxon>Neopterygii</taxon>
        <taxon>Teleostei</taxon>
        <taxon>Ostariophysi</taxon>
        <taxon>Cypriniformes</taxon>
        <taxon>Cyprinidae</taxon>
        <taxon>Labeoninae</taxon>
        <taxon>Labeonini</taxon>
        <taxon>Cirrhinus</taxon>
    </lineage>
</organism>
<dbReference type="GO" id="GO:0005737">
    <property type="term" value="C:cytoplasm"/>
    <property type="evidence" value="ECO:0007669"/>
    <property type="project" value="UniProtKB-SubCell"/>
</dbReference>
<keyword evidence="2" id="KW-0963">Cytoplasm</keyword>
<dbReference type="Pfam" id="PF13516">
    <property type="entry name" value="LRR_6"/>
    <property type="match status" value="1"/>
</dbReference>
<dbReference type="InterPro" id="IPR050637">
    <property type="entry name" value="NLRP_innate_immun_reg"/>
</dbReference>
<evidence type="ECO:0000313" key="5">
    <source>
        <dbReference type="EMBL" id="KAK2895061.1"/>
    </source>
</evidence>
<evidence type="ECO:0000256" key="3">
    <source>
        <dbReference type="ARBA" id="ARBA00022737"/>
    </source>
</evidence>
<keyword evidence="3" id="KW-0677">Repeat</keyword>
<sequence length="401" mass="44694">MQKAQSAVSSAADDVIVLRLRALWRRYARYCMQTDSCPSAVLKQDILHQIDKQEPLKKITLSFPDCGPSDAVLPCLQPLLMAIRDERYTHPQEFHIWSLSLKQKDIVELCLLLEKRGRTVYPFKSLELLDCKLTEWSLERLGKAASVSYLTTLCLDFTRVGQEGLKGLLSGGLGASQISSLSLCYCGLGSWSGTLLASLLTNSSVRELYINGNELQCGGAIELLKPVAENSQNLAEIQKRTTSITDGTELISQRSNMTSSRQKKAKIKGRKTKKKKEETKSGYGAAGGPWLKKLHVFDNAIDDSEKDGPIKFTQFLEILCIIVKFSSYLTELDLGENHIGEDGGKVLLEALRDRQAAKLSPIKIQVSTRMSTETFSAILKSAKELKSGKKRRRMKVQYEIL</sequence>
<dbReference type="SUPFAM" id="SSF52047">
    <property type="entry name" value="RNI-like"/>
    <property type="match status" value="1"/>
</dbReference>
<dbReference type="InterPro" id="IPR032675">
    <property type="entry name" value="LRR_dom_sf"/>
</dbReference>
<feature type="compositionally biased region" description="Basic residues" evidence="4">
    <location>
        <begin position="261"/>
        <end position="274"/>
    </location>
</feature>
<evidence type="ECO:0000256" key="4">
    <source>
        <dbReference type="SAM" id="MobiDB-lite"/>
    </source>
</evidence>
<dbReference type="EMBL" id="JAUYZG010000011">
    <property type="protein sequence ID" value="KAK2895061.1"/>
    <property type="molecule type" value="Genomic_DNA"/>
</dbReference>
<gene>
    <name evidence="5" type="ORF">Q8A67_012290</name>
</gene>
<dbReference type="SMART" id="SM00368">
    <property type="entry name" value="LRR_RI"/>
    <property type="match status" value="2"/>
</dbReference>
<keyword evidence="6" id="KW-1185">Reference proteome</keyword>
<dbReference type="Gene3D" id="3.80.10.10">
    <property type="entry name" value="Ribonuclease Inhibitor"/>
    <property type="match status" value="2"/>
</dbReference>
<proteinExistence type="predicted"/>
<comment type="caution">
    <text evidence="5">The sequence shown here is derived from an EMBL/GenBank/DDBJ whole genome shotgun (WGS) entry which is preliminary data.</text>
</comment>
<name>A0AA88PTK0_9TELE</name>
<dbReference type="InterPro" id="IPR001611">
    <property type="entry name" value="Leu-rich_rpt"/>
</dbReference>
<comment type="subcellular location">
    <subcellularLocation>
        <location evidence="1">Cytoplasm</location>
    </subcellularLocation>
</comment>
<evidence type="ECO:0000256" key="2">
    <source>
        <dbReference type="ARBA" id="ARBA00022490"/>
    </source>
</evidence>
<dbReference type="PANTHER" id="PTHR45690">
    <property type="entry name" value="NACHT, LRR AND PYD DOMAINS-CONTAINING PROTEIN 12"/>
    <property type="match status" value="1"/>
</dbReference>
<feature type="region of interest" description="Disordered" evidence="4">
    <location>
        <begin position="253"/>
        <end position="282"/>
    </location>
</feature>
<reference evidence="5" key="1">
    <citation type="submission" date="2023-08" db="EMBL/GenBank/DDBJ databases">
        <title>Chromosome-level Genome Assembly of mud carp (Cirrhinus molitorella).</title>
        <authorList>
            <person name="Liu H."/>
        </authorList>
    </citation>
    <scope>NUCLEOTIDE SEQUENCE</scope>
    <source>
        <strain evidence="5">Prfri</strain>
        <tissue evidence="5">Muscle</tissue>
    </source>
</reference>
<dbReference type="Proteomes" id="UP001187343">
    <property type="component" value="Unassembled WGS sequence"/>
</dbReference>
<accession>A0AA88PTK0</accession>
<evidence type="ECO:0000313" key="6">
    <source>
        <dbReference type="Proteomes" id="UP001187343"/>
    </source>
</evidence>
<evidence type="ECO:0000256" key="1">
    <source>
        <dbReference type="ARBA" id="ARBA00004496"/>
    </source>
</evidence>
<dbReference type="AlphaFoldDB" id="A0AA88PTK0"/>
<protein>
    <submittedName>
        <fullName evidence="5">Uncharacterized protein</fullName>
    </submittedName>
</protein>
<dbReference type="PANTHER" id="PTHR45690:SF19">
    <property type="entry name" value="NACHT, LRR AND PYD DOMAINS-CONTAINING PROTEIN 3"/>
    <property type="match status" value="1"/>
</dbReference>